<dbReference type="AlphaFoldDB" id="A0A9P6VQZ8"/>
<dbReference type="EMBL" id="VNKQ01000002">
    <property type="protein sequence ID" value="KAG0652583.1"/>
    <property type="molecule type" value="Genomic_DNA"/>
</dbReference>
<proteinExistence type="predicted"/>
<keyword evidence="2" id="KW-1185">Reference proteome</keyword>
<dbReference type="OrthoDB" id="9999611at2759"/>
<name>A0A9P6VQZ8_9HELO</name>
<evidence type="ECO:0000313" key="2">
    <source>
        <dbReference type="Proteomes" id="UP000785200"/>
    </source>
</evidence>
<dbReference type="Proteomes" id="UP000785200">
    <property type="component" value="Unassembled WGS sequence"/>
</dbReference>
<gene>
    <name evidence="1" type="ORF">D0Z07_0449</name>
</gene>
<accession>A0A9P6VQZ8</accession>
<comment type="caution">
    <text evidence="1">The sequence shown here is derived from an EMBL/GenBank/DDBJ whole genome shotgun (WGS) entry which is preliminary data.</text>
</comment>
<evidence type="ECO:0008006" key="3">
    <source>
        <dbReference type="Google" id="ProtNLM"/>
    </source>
</evidence>
<protein>
    <recommendedName>
        <fullName evidence="3">CsbD-like domain-containing protein</fullName>
    </recommendedName>
</protein>
<sequence>MSSEDSNSASMLNGHVQYAKGYAQEVIGNATGSQEWQESGKSATQAGIDEMKTANQQKISEPAASGFGGRVEELAGKAAGCEGMEAEGKERQEKV</sequence>
<evidence type="ECO:0000313" key="1">
    <source>
        <dbReference type="EMBL" id="KAG0652583.1"/>
    </source>
</evidence>
<organism evidence="1 2">
    <name type="scientific">Hyphodiscus hymeniophilus</name>
    <dbReference type="NCBI Taxonomy" id="353542"/>
    <lineage>
        <taxon>Eukaryota</taxon>
        <taxon>Fungi</taxon>
        <taxon>Dikarya</taxon>
        <taxon>Ascomycota</taxon>
        <taxon>Pezizomycotina</taxon>
        <taxon>Leotiomycetes</taxon>
        <taxon>Helotiales</taxon>
        <taxon>Hyphodiscaceae</taxon>
        <taxon>Hyphodiscus</taxon>
    </lineage>
</organism>
<reference evidence="1" key="1">
    <citation type="submission" date="2019-07" db="EMBL/GenBank/DDBJ databases">
        <title>Hyphodiscus hymeniophilus genome sequencing and assembly.</title>
        <authorList>
            <person name="Kramer G."/>
            <person name="Nodwell J."/>
        </authorList>
    </citation>
    <scope>NUCLEOTIDE SEQUENCE</scope>
    <source>
        <strain evidence="1">ATCC 34498</strain>
    </source>
</reference>